<gene>
    <name evidence="1" type="ORF">NCTC9426_01229</name>
</gene>
<dbReference type="EMBL" id="UGPZ01000002">
    <property type="protein sequence ID" value="STY91186.1"/>
    <property type="molecule type" value="Genomic_DNA"/>
</dbReference>
<protein>
    <submittedName>
        <fullName evidence="1">Uncharacterized protein</fullName>
    </submittedName>
</protein>
<dbReference type="RefSeq" id="WP_115369143.1">
    <property type="nucleotide sequence ID" value="NZ_UGPZ01000002.1"/>
</dbReference>
<dbReference type="AlphaFoldDB" id="A0A378PRI4"/>
<organism evidence="1 2">
    <name type="scientific">Moraxella bovis</name>
    <dbReference type="NCBI Taxonomy" id="476"/>
    <lineage>
        <taxon>Bacteria</taxon>
        <taxon>Pseudomonadati</taxon>
        <taxon>Pseudomonadota</taxon>
        <taxon>Gammaproteobacteria</taxon>
        <taxon>Moraxellales</taxon>
        <taxon>Moraxellaceae</taxon>
        <taxon>Moraxella</taxon>
    </lineage>
</organism>
<proteinExistence type="predicted"/>
<reference evidence="1 2" key="1">
    <citation type="submission" date="2018-06" db="EMBL/GenBank/DDBJ databases">
        <authorList>
            <consortium name="Pathogen Informatics"/>
            <person name="Doyle S."/>
        </authorList>
    </citation>
    <scope>NUCLEOTIDE SEQUENCE [LARGE SCALE GENOMIC DNA]</scope>
    <source>
        <strain evidence="1 2">NCTC9426</strain>
    </source>
</reference>
<dbReference type="Proteomes" id="UP000254133">
    <property type="component" value="Unassembled WGS sequence"/>
</dbReference>
<evidence type="ECO:0000313" key="2">
    <source>
        <dbReference type="Proteomes" id="UP000254133"/>
    </source>
</evidence>
<evidence type="ECO:0000313" key="1">
    <source>
        <dbReference type="EMBL" id="STY91186.1"/>
    </source>
</evidence>
<accession>A0A378PRI4</accession>
<sequence>MSDNFTQLNAMITNIDLKNHLNQLSQQELAYLQIIPPSWMQGLEYSAYLEQLNHLSYLYKNGRIVMAHIVQANRMLFSDDNTHSCPAEIVYDINGQTSIDELSQIAHQLFSLKHTTPDDPELKKYAEHITNERTQLFSRVPKVLTEKELVTTTMFIWRPHLPNGVLSIGYFPILISDTHQGIATVLPARFWKNSDLYQDWISYNDMDMSNAFLKMSRVNHIWQEFQDYAKPTAQDFNLLNQMIGNEIDVSKKSVNFLQQCIDTIKEDYEENHIPIKKNKPNFLNKIKSLFGY</sequence>
<name>A0A378PRI4_MORBO</name>